<dbReference type="EMBL" id="MING01000083">
    <property type="protein sequence ID" value="POG03501.1"/>
    <property type="molecule type" value="Genomic_DNA"/>
</dbReference>
<feature type="transmembrane region" description="Helical" evidence="1">
    <location>
        <begin position="12"/>
        <end position="37"/>
    </location>
</feature>
<sequence>MKPSPIRTLDLLISLTCAFLYVVISLAILRFVAPALVSSDSDALVAIGLALIAIWLIGSLTLAYHLFNKRRVSAAITKEEDQ</sequence>
<proteinExistence type="predicted"/>
<evidence type="ECO:0000256" key="1">
    <source>
        <dbReference type="SAM" id="Phobius"/>
    </source>
</evidence>
<evidence type="ECO:0000313" key="2">
    <source>
        <dbReference type="EMBL" id="POG03501.1"/>
    </source>
</evidence>
<comment type="caution">
    <text evidence="2">The sequence shown here is derived from an EMBL/GenBank/DDBJ whole genome shotgun (WGS) entry which is preliminary data.</text>
</comment>
<dbReference type="AlphaFoldDB" id="A0A2S3WQ67"/>
<keyword evidence="1" id="KW-0812">Transmembrane</keyword>
<dbReference type="Proteomes" id="UP000237378">
    <property type="component" value="Unassembled WGS sequence"/>
</dbReference>
<gene>
    <name evidence="2" type="ORF">BGP82_19715</name>
</gene>
<reference evidence="2 3" key="1">
    <citation type="submission" date="2016-08" db="EMBL/GenBank/DDBJ databases">
        <authorList>
            <person name="Seilhamer J.J."/>
        </authorList>
    </citation>
    <scope>NUCLEOTIDE SEQUENCE [LARGE SCALE GENOMIC DNA]</scope>
    <source>
        <strain evidence="2 3">KH-18-2</strain>
    </source>
</reference>
<keyword evidence="1" id="KW-0472">Membrane</keyword>
<dbReference type="RefSeq" id="WP_103469974.1">
    <property type="nucleotide sequence ID" value="NZ_MING01000083.1"/>
</dbReference>
<keyword evidence="1" id="KW-1133">Transmembrane helix</keyword>
<reference evidence="2 3" key="2">
    <citation type="submission" date="2018-03" db="EMBL/GenBank/DDBJ databases">
        <title>Draft genome of Pseudomonas putida strain KH-18-2.</title>
        <authorList>
            <person name="Yoshizawa S."/>
            <person name="Khan N.H."/>
            <person name="Nishimura M."/>
            <person name="Chiura H.X."/>
            <person name="Ogura Y."/>
            <person name="Hayashi T."/>
            <person name="Kogure K."/>
        </authorList>
    </citation>
    <scope>NUCLEOTIDE SEQUENCE [LARGE SCALE GENOMIC DNA]</scope>
    <source>
        <strain evidence="2 3">KH-18-2</strain>
    </source>
</reference>
<name>A0A2S3WQ67_PSEPU</name>
<accession>A0A2S3WQ67</accession>
<organism evidence="2 3">
    <name type="scientific">Pseudomonas putida</name>
    <name type="common">Arthrobacter siderocapsulatus</name>
    <dbReference type="NCBI Taxonomy" id="303"/>
    <lineage>
        <taxon>Bacteria</taxon>
        <taxon>Pseudomonadati</taxon>
        <taxon>Pseudomonadota</taxon>
        <taxon>Gammaproteobacteria</taxon>
        <taxon>Pseudomonadales</taxon>
        <taxon>Pseudomonadaceae</taxon>
        <taxon>Pseudomonas</taxon>
    </lineage>
</organism>
<protein>
    <submittedName>
        <fullName evidence="2">Uncharacterized protein</fullName>
    </submittedName>
</protein>
<evidence type="ECO:0000313" key="3">
    <source>
        <dbReference type="Proteomes" id="UP000237378"/>
    </source>
</evidence>
<feature type="transmembrane region" description="Helical" evidence="1">
    <location>
        <begin position="43"/>
        <end position="67"/>
    </location>
</feature>